<evidence type="ECO:0000259" key="9">
    <source>
        <dbReference type="PROSITE" id="PS50928"/>
    </source>
</evidence>
<evidence type="ECO:0000313" key="10">
    <source>
        <dbReference type="EMBL" id="BAJ27308.1"/>
    </source>
</evidence>
<keyword evidence="11" id="KW-1185">Reference proteome</keyword>
<sequence>MTWDQMQELMWPATWETFGMVGIAGLASLVIGLPLGLLLVLTDRGGLLQNLAVSRVLGTVVNLGRSIPFVILMVAVLPLTRAVAGTTLGWQAASVPLAIGAIPFFARLVETAIREVDGGLVEALKSMGAGTGTIVRKTLLPEALPSLVASATTTVIALIGYSAMAGTVGGGGLGDLAIRYGYLRFETAFMWVIVAELVVIVTAIQLLGDFAARRLSHRGDYRSPLGFFRSATAKPDGTEEDLLSSR</sequence>
<dbReference type="Gene3D" id="1.10.3720.10">
    <property type="entry name" value="MetI-like"/>
    <property type="match status" value="1"/>
</dbReference>
<dbReference type="GO" id="GO:0005886">
    <property type="term" value="C:plasma membrane"/>
    <property type="evidence" value="ECO:0007669"/>
    <property type="project" value="UniProtKB-SubCell"/>
</dbReference>
<dbReference type="AlphaFoldDB" id="E4N7X7"/>
<feature type="transmembrane region" description="Helical" evidence="8">
    <location>
        <begin position="53"/>
        <end position="76"/>
    </location>
</feature>
<evidence type="ECO:0000256" key="1">
    <source>
        <dbReference type="ARBA" id="ARBA00004651"/>
    </source>
</evidence>
<dbReference type="HOGENOM" id="CLU_077375_0_1_11"/>
<dbReference type="STRING" id="452652.KSE_14810"/>
<feature type="transmembrane region" description="Helical" evidence="8">
    <location>
        <begin position="188"/>
        <end position="208"/>
    </location>
</feature>
<evidence type="ECO:0000256" key="5">
    <source>
        <dbReference type="ARBA" id="ARBA00022692"/>
    </source>
</evidence>
<dbReference type="SUPFAM" id="SSF161098">
    <property type="entry name" value="MetI-like"/>
    <property type="match status" value="1"/>
</dbReference>
<feature type="transmembrane region" description="Helical" evidence="8">
    <location>
        <begin position="20"/>
        <end position="41"/>
    </location>
</feature>
<evidence type="ECO:0000256" key="6">
    <source>
        <dbReference type="ARBA" id="ARBA00022989"/>
    </source>
</evidence>
<keyword evidence="3 8" id="KW-0813">Transport</keyword>
<dbReference type="EMBL" id="AP010968">
    <property type="protein sequence ID" value="BAJ27308.1"/>
    <property type="molecule type" value="Genomic_DNA"/>
</dbReference>
<dbReference type="PATRIC" id="fig|452652.3.peg.1479"/>
<dbReference type="InterPro" id="IPR051322">
    <property type="entry name" value="AA_ABC_Transporter_Permease"/>
</dbReference>
<keyword evidence="6 8" id="KW-1133">Transmembrane helix</keyword>
<dbReference type="Pfam" id="PF00528">
    <property type="entry name" value="BPD_transp_1"/>
    <property type="match status" value="1"/>
</dbReference>
<gene>
    <name evidence="10" type="primary">metI</name>
    <name evidence="10" type="ordered locus">KSE_14810</name>
</gene>
<dbReference type="GO" id="GO:0048473">
    <property type="term" value="P:D-methionine transmembrane transport"/>
    <property type="evidence" value="ECO:0007669"/>
    <property type="project" value="TreeGrafter"/>
</dbReference>
<dbReference type="Proteomes" id="UP000007076">
    <property type="component" value="Chromosome"/>
</dbReference>
<accession>E4N7X7</accession>
<dbReference type="CDD" id="cd06261">
    <property type="entry name" value="TM_PBP2"/>
    <property type="match status" value="1"/>
</dbReference>
<name>E4N7X7_KITSK</name>
<keyword evidence="5 8" id="KW-0812">Transmembrane</keyword>
<comment type="similarity">
    <text evidence="2">Belongs to the binding-protein-dependent transport system permease family. CysTW subfamily.</text>
</comment>
<evidence type="ECO:0000256" key="4">
    <source>
        <dbReference type="ARBA" id="ARBA00022475"/>
    </source>
</evidence>
<dbReference type="FunFam" id="1.10.3720.10:FF:000002">
    <property type="entry name" value="D-methionine ABC transporter permease MetI"/>
    <property type="match status" value="1"/>
</dbReference>
<evidence type="ECO:0000313" key="11">
    <source>
        <dbReference type="Proteomes" id="UP000007076"/>
    </source>
</evidence>
<dbReference type="KEGG" id="ksk:KSE_14810"/>
<reference evidence="10 11" key="1">
    <citation type="journal article" date="2010" name="DNA Res.">
        <title>Genome sequence of Kitasatospora setae NBRC 14216T: an evolutionary snapshot of the family Streptomycetaceae.</title>
        <authorList>
            <person name="Ichikawa N."/>
            <person name="Oguchi A."/>
            <person name="Ikeda H."/>
            <person name="Ishikawa J."/>
            <person name="Kitani S."/>
            <person name="Watanabe Y."/>
            <person name="Nakamura S."/>
            <person name="Katano Y."/>
            <person name="Kishi E."/>
            <person name="Sasagawa M."/>
            <person name="Ankai A."/>
            <person name="Fukui S."/>
            <person name="Hashimoto Y."/>
            <person name="Kamata S."/>
            <person name="Otoguro M."/>
            <person name="Tanikawa S."/>
            <person name="Nihira T."/>
            <person name="Horinouchi S."/>
            <person name="Ohnishi Y."/>
            <person name="Hayakawa M."/>
            <person name="Kuzuyama T."/>
            <person name="Arisawa A."/>
            <person name="Nomoto F."/>
            <person name="Miura H."/>
            <person name="Takahashi Y."/>
            <person name="Fujita N."/>
        </authorList>
    </citation>
    <scope>NUCLEOTIDE SEQUENCE [LARGE SCALE GENOMIC DNA]</scope>
    <source>
        <strain evidence="11">ATCC 33774 / DSM 43861 / JCM 3304 / KCC A-0304 / NBRC 14216 / KM-6054</strain>
    </source>
</reference>
<evidence type="ECO:0000256" key="2">
    <source>
        <dbReference type="ARBA" id="ARBA00007069"/>
    </source>
</evidence>
<feature type="transmembrane region" description="Helical" evidence="8">
    <location>
        <begin position="88"/>
        <end position="106"/>
    </location>
</feature>
<dbReference type="PANTHER" id="PTHR30450:SF1">
    <property type="entry name" value="D-METHIONINE TRANSPORT SYSTEM PERMEASE PROTEIN METI-RELATED"/>
    <property type="match status" value="1"/>
</dbReference>
<dbReference type="InterPro" id="IPR035906">
    <property type="entry name" value="MetI-like_sf"/>
</dbReference>
<evidence type="ECO:0000256" key="7">
    <source>
        <dbReference type="ARBA" id="ARBA00023136"/>
    </source>
</evidence>
<dbReference type="PROSITE" id="PS50928">
    <property type="entry name" value="ABC_TM1"/>
    <property type="match status" value="1"/>
</dbReference>
<feature type="domain" description="ABC transmembrane type-1" evidence="9">
    <location>
        <begin position="14"/>
        <end position="208"/>
    </location>
</feature>
<evidence type="ECO:0000256" key="8">
    <source>
        <dbReference type="RuleBase" id="RU363032"/>
    </source>
</evidence>
<protein>
    <submittedName>
        <fullName evidence="10">Putative methionine ABC transporter permease protein</fullName>
    </submittedName>
</protein>
<dbReference type="NCBIfam" id="NF008049">
    <property type="entry name" value="PRK10782.1"/>
    <property type="match status" value="1"/>
</dbReference>
<dbReference type="InterPro" id="IPR000515">
    <property type="entry name" value="MetI-like"/>
</dbReference>
<dbReference type="RefSeq" id="WP_014134626.1">
    <property type="nucleotide sequence ID" value="NC_016109.1"/>
</dbReference>
<keyword evidence="7 8" id="KW-0472">Membrane</keyword>
<dbReference type="PANTHER" id="PTHR30450">
    <property type="entry name" value="ABC TRANSPORTER PERMEASE"/>
    <property type="match status" value="1"/>
</dbReference>
<evidence type="ECO:0000256" key="3">
    <source>
        <dbReference type="ARBA" id="ARBA00022448"/>
    </source>
</evidence>
<comment type="subcellular location">
    <subcellularLocation>
        <location evidence="1 8">Cell membrane</location>
        <topology evidence="1 8">Multi-pass membrane protein</topology>
    </subcellularLocation>
</comment>
<dbReference type="eggNOG" id="COG2011">
    <property type="taxonomic scope" value="Bacteria"/>
</dbReference>
<keyword evidence="4" id="KW-1003">Cell membrane</keyword>
<organism evidence="10 11">
    <name type="scientific">Kitasatospora setae (strain ATCC 33774 / DSM 43861 / JCM 3304 / KCC A-0304 / NBRC 14216 / KM-6054)</name>
    <name type="common">Streptomyces setae</name>
    <dbReference type="NCBI Taxonomy" id="452652"/>
    <lineage>
        <taxon>Bacteria</taxon>
        <taxon>Bacillati</taxon>
        <taxon>Actinomycetota</taxon>
        <taxon>Actinomycetes</taxon>
        <taxon>Kitasatosporales</taxon>
        <taxon>Streptomycetaceae</taxon>
        <taxon>Kitasatospora</taxon>
    </lineage>
</organism>
<proteinExistence type="inferred from homology"/>
<feature type="transmembrane region" description="Helical" evidence="8">
    <location>
        <begin position="146"/>
        <end position="168"/>
    </location>
</feature>